<gene>
    <name evidence="4" type="ORF">DFJ64_0879</name>
</gene>
<dbReference type="InterPro" id="IPR015797">
    <property type="entry name" value="NUDIX_hydrolase-like_dom_sf"/>
</dbReference>
<dbReference type="PROSITE" id="PS51462">
    <property type="entry name" value="NUDIX"/>
    <property type="match status" value="1"/>
</dbReference>
<dbReference type="PANTHER" id="PTHR43736:SF1">
    <property type="entry name" value="DIHYDRONEOPTERIN TRIPHOSPHATE DIPHOSPHATASE"/>
    <property type="match status" value="1"/>
</dbReference>
<dbReference type="Gene3D" id="3.90.79.10">
    <property type="entry name" value="Nucleoside Triphosphate Pyrophosphohydrolase"/>
    <property type="match status" value="1"/>
</dbReference>
<dbReference type="CDD" id="cd03674">
    <property type="entry name" value="NUDIX_Hydrolase"/>
    <property type="match status" value="1"/>
</dbReference>
<evidence type="ECO:0000259" key="3">
    <source>
        <dbReference type="PROSITE" id="PS51462"/>
    </source>
</evidence>
<proteinExistence type="inferred from homology"/>
<keyword evidence="5" id="KW-1185">Reference proteome</keyword>
<comment type="similarity">
    <text evidence="1">Belongs to the Nudix hydrolase family.</text>
</comment>
<evidence type="ECO:0000313" key="5">
    <source>
        <dbReference type="Proteomes" id="UP000256485"/>
    </source>
</evidence>
<dbReference type="PANTHER" id="PTHR43736">
    <property type="entry name" value="ADP-RIBOSE PYROPHOSPHATASE"/>
    <property type="match status" value="1"/>
</dbReference>
<dbReference type="EMBL" id="QTUC01000001">
    <property type="protein sequence ID" value="REF35498.1"/>
    <property type="molecule type" value="Genomic_DNA"/>
</dbReference>
<evidence type="ECO:0000313" key="4">
    <source>
        <dbReference type="EMBL" id="REF35498.1"/>
    </source>
</evidence>
<sequence length="218" mass="22722">MDPRAAEATKATRRGLPREGTGRVSLHASAVATLTAWRAPDTDQEALRRDFLGHLARHPDGVWRTCRPAHLTASAIVVDPTGTLTLLVLHGRIGLWVQPGGHCEPGDTSIAGVAAREVSEETGLLDVAVSLTPLLLSRHRAPCGAESHLDVQYVAVAPADATPVASAESHDVRWFPVADLPRDLASGVASGVASAVAALRRGLPDLAEAGAAFPARTA</sequence>
<protein>
    <submittedName>
        <fullName evidence="4">8-oxo-dGTP pyrophosphatase MutT (NUDIX family)</fullName>
    </submittedName>
</protein>
<feature type="region of interest" description="Disordered" evidence="2">
    <location>
        <begin position="1"/>
        <end position="22"/>
    </location>
</feature>
<evidence type="ECO:0000256" key="2">
    <source>
        <dbReference type="SAM" id="MobiDB-lite"/>
    </source>
</evidence>
<reference evidence="4 5" key="1">
    <citation type="submission" date="2018-08" db="EMBL/GenBank/DDBJ databases">
        <title>Sequencing the genomes of 1000 actinobacteria strains.</title>
        <authorList>
            <person name="Klenk H.-P."/>
        </authorList>
    </citation>
    <scope>NUCLEOTIDE SEQUENCE [LARGE SCALE GENOMIC DNA]</scope>
    <source>
        <strain evidence="4 5">DSM 22891</strain>
    </source>
</reference>
<accession>A0A3D9V144</accession>
<dbReference type="OrthoDB" id="129709at2"/>
<evidence type="ECO:0000256" key="1">
    <source>
        <dbReference type="ARBA" id="ARBA00005582"/>
    </source>
</evidence>
<dbReference type="SUPFAM" id="SSF55811">
    <property type="entry name" value="Nudix"/>
    <property type="match status" value="1"/>
</dbReference>
<name>A0A3D9V144_THECX</name>
<dbReference type="AlphaFoldDB" id="A0A3D9V144"/>
<dbReference type="Proteomes" id="UP000256485">
    <property type="component" value="Unassembled WGS sequence"/>
</dbReference>
<comment type="caution">
    <text evidence="4">The sequence shown here is derived from an EMBL/GenBank/DDBJ whole genome shotgun (WGS) entry which is preliminary data.</text>
</comment>
<organism evidence="4 5">
    <name type="scientific">Thermasporomyces composti</name>
    <dbReference type="NCBI Taxonomy" id="696763"/>
    <lineage>
        <taxon>Bacteria</taxon>
        <taxon>Bacillati</taxon>
        <taxon>Actinomycetota</taxon>
        <taxon>Actinomycetes</taxon>
        <taxon>Propionibacteriales</taxon>
        <taxon>Nocardioidaceae</taxon>
        <taxon>Thermasporomyces</taxon>
    </lineage>
</organism>
<dbReference type="Pfam" id="PF00293">
    <property type="entry name" value="NUDIX"/>
    <property type="match status" value="1"/>
</dbReference>
<feature type="domain" description="Nudix hydrolase" evidence="3">
    <location>
        <begin position="68"/>
        <end position="197"/>
    </location>
</feature>
<dbReference type="InterPro" id="IPR000086">
    <property type="entry name" value="NUDIX_hydrolase_dom"/>
</dbReference>